<dbReference type="AlphaFoldDB" id="A0A953LBX4"/>
<dbReference type="SUPFAM" id="SSF143422">
    <property type="entry name" value="Transposase IS200-like"/>
    <property type="match status" value="1"/>
</dbReference>
<reference evidence="1" key="1">
    <citation type="submission" date="2021-06" db="EMBL/GenBank/DDBJ databases">
        <title>44 bacteria genomes isolated from Dapeng, Shenzhen.</title>
        <authorList>
            <person name="Zheng W."/>
            <person name="Yu S."/>
            <person name="Huang Y."/>
        </authorList>
    </citation>
    <scope>NUCLEOTIDE SEQUENCE</scope>
    <source>
        <strain evidence="1">DP5N28-2</strain>
    </source>
</reference>
<evidence type="ECO:0000313" key="2">
    <source>
        <dbReference type="Proteomes" id="UP000753961"/>
    </source>
</evidence>
<dbReference type="PANTHER" id="PTHR34322:SF2">
    <property type="entry name" value="TRANSPOSASE IS200-LIKE DOMAIN-CONTAINING PROTEIN"/>
    <property type="match status" value="1"/>
</dbReference>
<dbReference type="Gene3D" id="3.30.70.1290">
    <property type="entry name" value="Transposase IS200-like"/>
    <property type="match status" value="1"/>
</dbReference>
<accession>A0A953LBX4</accession>
<dbReference type="GO" id="GO:0006313">
    <property type="term" value="P:DNA transposition"/>
    <property type="evidence" value="ECO:0007669"/>
    <property type="project" value="InterPro"/>
</dbReference>
<dbReference type="RefSeq" id="WP_222581773.1">
    <property type="nucleotide sequence ID" value="NZ_JAHVHU010000027.1"/>
</dbReference>
<dbReference type="EMBL" id="JAHVHU010000027">
    <property type="protein sequence ID" value="MBY5960223.1"/>
    <property type="molecule type" value="Genomic_DNA"/>
</dbReference>
<keyword evidence="2" id="KW-1185">Reference proteome</keyword>
<evidence type="ECO:0008006" key="3">
    <source>
        <dbReference type="Google" id="ProtNLM"/>
    </source>
</evidence>
<dbReference type="GO" id="GO:0004803">
    <property type="term" value="F:transposase activity"/>
    <property type="evidence" value="ECO:0007669"/>
    <property type="project" value="InterPro"/>
</dbReference>
<name>A0A953LBX4_9BACT</name>
<organism evidence="1 2">
    <name type="scientific">Membranihabitans marinus</name>
    <dbReference type="NCBI Taxonomy" id="1227546"/>
    <lineage>
        <taxon>Bacteria</taxon>
        <taxon>Pseudomonadati</taxon>
        <taxon>Bacteroidota</taxon>
        <taxon>Saprospiria</taxon>
        <taxon>Saprospirales</taxon>
        <taxon>Saprospiraceae</taxon>
        <taxon>Membranihabitans</taxon>
    </lineage>
</organism>
<protein>
    <recommendedName>
        <fullName evidence="3">Transposase IS200-like domain-containing protein</fullName>
    </recommendedName>
</protein>
<dbReference type="PANTHER" id="PTHR34322">
    <property type="entry name" value="TRANSPOSASE, Y1_TNP DOMAIN-CONTAINING"/>
    <property type="match status" value="1"/>
</dbReference>
<gene>
    <name evidence="1" type="ORF">KUV50_18880</name>
</gene>
<dbReference type="Proteomes" id="UP000753961">
    <property type="component" value="Unassembled WGS sequence"/>
</dbReference>
<dbReference type="GO" id="GO:0003677">
    <property type="term" value="F:DNA binding"/>
    <property type="evidence" value="ECO:0007669"/>
    <property type="project" value="InterPro"/>
</dbReference>
<evidence type="ECO:0000313" key="1">
    <source>
        <dbReference type="EMBL" id="MBY5960223.1"/>
    </source>
</evidence>
<dbReference type="InterPro" id="IPR036515">
    <property type="entry name" value="Transposase_17_sf"/>
</dbReference>
<proteinExistence type="predicted"/>
<sequence>MDENRIVNHPKYKKDNQPVENKIPHFISRQIGHFFNSYTKSFNNQYGRRGSLFERPFGRNLIDSEDYYTKMVIYIHRNPVKHGFAKNIHEWPYSSRHSYVNNLDDKVRNEGVLEWFGGFDGFIHAHLEEDETYHSKMIERS</sequence>
<comment type="caution">
    <text evidence="1">The sequence shown here is derived from an EMBL/GenBank/DDBJ whole genome shotgun (WGS) entry which is preliminary data.</text>
</comment>